<evidence type="ECO:0000313" key="2">
    <source>
        <dbReference type="EMBL" id="MEL1263912.1"/>
    </source>
</evidence>
<keyword evidence="3" id="KW-1185">Reference proteome</keyword>
<sequence length="118" mass="13090">MQAGKPIAARLTSTTRPDKAAKSLSLFLLFSVISTFFWWLFHERYLKHADCIEALANSSCITPEGDNLTSGGILWALVAILFGLLAAIFLCVSVCRLLRRRSVAIRQSIHADTPRRSV</sequence>
<dbReference type="Proteomes" id="UP001459204">
    <property type="component" value="Unassembled WGS sequence"/>
</dbReference>
<proteinExistence type="predicted"/>
<keyword evidence="1" id="KW-0812">Transmembrane</keyword>
<keyword evidence="1" id="KW-0472">Membrane</keyword>
<evidence type="ECO:0000313" key="3">
    <source>
        <dbReference type="Proteomes" id="UP001459204"/>
    </source>
</evidence>
<dbReference type="EMBL" id="JBBWWT010000002">
    <property type="protein sequence ID" value="MEL1263912.1"/>
    <property type="molecule type" value="Genomic_DNA"/>
</dbReference>
<feature type="transmembrane region" description="Helical" evidence="1">
    <location>
        <begin position="21"/>
        <end position="41"/>
    </location>
</feature>
<comment type="caution">
    <text evidence="2">The sequence shown here is derived from an EMBL/GenBank/DDBJ whole genome shotgun (WGS) entry which is preliminary data.</text>
</comment>
<name>A0ABU9IZV8_9GAMM</name>
<gene>
    <name evidence="2" type="ORF">AAD027_05920</name>
</gene>
<reference evidence="2 3" key="1">
    <citation type="submission" date="2024-04" db="EMBL/GenBank/DDBJ databases">
        <title>Draft genome sequence of Pseudoxanthomonas putridarboris WD12.</title>
        <authorList>
            <person name="Oh J."/>
        </authorList>
    </citation>
    <scope>NUCLEOTIDE SEQUENCE [LARGE SCALE GENOMIC DNA]</scope>
    <source>
        <strain evidence="2 3">WD12</strain>
    </source>
</reference>
<feature type="transmembrane region" description="Helical" evidence="1">
    <location>
        <begin position="73"/>
        <end position="98"/>
    </location>
</feature>
<dbReference type="RefSeq" id="WP_341725091.1">
    <property type="nucleotide sequence ID" value="NZ_JBBWWT010000002.1"/>
</dbReference>
<organism evidence="2 3">
    <name type="scientific">Pseudoxanthomonas putridarboris</name>
    <dbReference type="NCBI Taxonomy" id="752605"/>
    <lineage>
        <taxon>Bacteria</taxon>
        <taxon>Pseudomonadati</taxon>
        <taxon>Pseudomonadota</taxon>
        <taxon>Gammaproteobacteria</taxon>
        <taxon>Lysobacterales</taxon>
        <taxon>Lysobacteraceae</taxon>
        <taxon>Pseudoxanthomonas</taxon>
    </lineage>
</organism>
<accession>A0ABU9IZV8</accession>
<protein>
    <submittedName>
        <fullName evidence="2">Uncharacterized protein</fullName>
    </submittedName>
</protein>
<keyword evidence="1" id="KW-1133">Transmembrane helix</keyword>
<evidence type="ECO:0000256" key="1">
    <source>
        <dbReference type="SAM" id="Phobius"/>
    </source>
</evidence>